<name>A0A2U8DQR1_9CLOT</name>
<dbReference type="EMBL" id="CP020953">
    <property type="protein sequence ID" value="AWI04990.1"/>
    <property type="molecule type" value="Genomic_DNA"/>
</dbReference>
<feature type="binding site" evidence="5">
    <location>
        <position position="92"/>
    </location>
    <ligand>
        <name>Zn(2+)</name>
        <dbReference type="ChEBI" id="CHEBI:29105"/>
    </ligand>
</feature>
<dbReference type="Gene3D" id="3.30.2320.80">
    <property type="match status" value="1"/>
</dbReference>
<dbReference type="RefSeq" id="WP_084572172.1">
    <property type="nucleotide sequence ID" value="NZ_CP020953.1"/>
</dbReference>
<feature type="binding site" evidence="5">
    <location>
        <position position="79"/>
    </location>
    <ligand>
        <name>Zn(2+)</name>
        <dbReference type="ChEBI" id="CHEBI:29105"/>
    </ligand>
</feature>
<dbReference type="PANTHER" id="PTHR34535:SF3">
    <property type="entry name" value="HYDROGENASE MATURATION FACTOR HYPA"/>
    <property type="match status" value="1"/>
</dbReference>
<proteinExistence type="inferred from homology"/>
<protein>
    <recommendedName>
        <fullName evidence="5">Hydrogenase maturation factor HypA</fullName>
    </recommendedName>
</protein>
<dbReference type="HAMAP" id="MF_00213">
    <property type="entry name" value="HypA_HybF"/>
    <property type="match status" value="1"/>
</dbReference>
<evidence type="ECO:0000256" key="1">
    <source>
        <dbReference type="ARBA" id="ARBA00010748"/>
    </source>
</evidence>
<feature type="binding site" evidence="5">
    <location>
        <position position="5"/>
    </location>
    <ligand>
        <name>Ni(2+)</name>
        <dbReference type="ChEBI" id="CHEBI:49786"/>
    </ligand>
</feature>
<keyword evidence="4 5" id="KW-0862">Zinc</keyword>
<feature type="binding site" evidence="5">
    <location>
        <position position="76"/>
    </location>
    <ligand>
        <name>Zn(2+)</name>
        <dbReference type="ChEBI" id="CHEBI:29105"/>
    </ligand>
</feature>
<dbReference type="PIRSF" id="PIRSF004761">
    <property type="entry name" value="Hydrgn_mat_HypA"/>
    <property type="match status" value="1"/>
</dbReference>
<organism evidence="6 7">
    <name type="scientific">Clostridium drakei</name>
    <dbReference type="NCBI Taxonomy" id="332101"/>
    <lineage>
        <taxon>Bacteria</taxon>
        <taxon>Bacillati</taxon>
        <taxon>Bacillota</taxon>
        <taxon>Clostridia</taxon>
        <taxon>Eubacteriales</taxon>
        <taxon>Clostridiaceae</taxon>
        <taxon>Clostridium</taxon>
    </lineage>
</organism>
<dbReference type="AlphaFoldDB" id="A0A2U8DQR1"/>
<dbReference type="KEGG" id="cdrk:B9W14_10940"/>
<evidence type="ECO:0000313" key="7">
    <source>
        <dbReference type="Proteomes" id="UP000244910"/>
    </source>
</evidence>
<keyword evidence="2 5" id="KW-0533">Nickel</keyword>
<dbReference type="OrthoDB" id="9800361at2"/>
<accession>A0A2U8DQR1</accession>
<keyword evidence="7" id="KW-1185">Reference proteome</keyword>
<evidence type="ECO:0000256" key="5">
    <source>
        <dbReference type="HAMAP-Rule" id="MF_00213"/>
    </source>
</evidence>
<feature type="binding site" evidence="5">
    <location>
        <position position="95"/>
    </location>
    <ligand>
        <name>Zn(2+)</name>
        <dbReference type="ChEBI" id="CHEBI:29105"/>
    </ligand>
</feature>
<dbReference type="GO" id="GO:0016151">
    <property type="term" value="F:nickel cation binding"/>
    <property type="evidence" value="ECO:0007669"/>
    <property type="project" value="UniProtKB-UniRule"/>
</dbReference>
<keyword evidence="3 5" id="KW-0479">Metal-binding</keyword>
<gene>
    <name evidence="5" type="primary">hypA</name>
    <name evidence="6" type="ORF">B9W14_10940</name>
</gene>
<evidence type="ECO:0000313" key="6">
    <source>
        <dbReference type="EMBL" id="AWI04990.1"/>
    </source>
</evidence>
<dbReference type="Proteomes" id="UP000244910">
    <property type="component" value="Chromosome"/>
</dbReference>
<dbReference type="InterPro" id="IPR000688">
    <property type="entry name" value="HypA/HybF"/>
</dbReference>
<reference evidence="7" key="1">
    <citation type="submission" date="2017-04" db="EMBL/GenBank/DDBJ databases">
        <authorList>
            <person name="Song Y."/>
            <person name="Cho B.-K."/>
        </authorList>
    </citation>
    <scope>NUCLEOTIDE SEQUENCE [LARGE SCALE GENOMIC DNA]</scope>
    <source>
        <strain evidence="7">SL1</strain>
    </source>
</reference>
<sequence>MVKLHEISIMESTIDIVLKKAEECNFKIIRKVTLKIGELSGVMDEALNFAFSELKNYSILKDAELCIDKIKARAYCKNCDINYDIDHFNKLCPICGGFSSKIITGYELYLYSIEGE</sequence>
<comment type="similarity">
    <text evidence="1 5">Belongs to the HypA/HybF family.</text>
</comment>
<dbReference type="InterPro" id="IPR020538">
    <property type="entry name" value="Hydgase_Ni_incorp_HypA/HybF_CS"/>
</dbReference>
<dbReference type="PROSITE" id="PS01249">
    <property type="entry name" value="HYPA"/>
    <property type="match status" value="1"/>
</dbReference>
<dbReference type="GO" id="GO:0051604">
    <property type="term" value="P:protein maturation"/>
    <property type="evidence" value="ECO:0007669"/>
    <property type="project" value="InterPro"/>
</dbReference>
<dbReference type="Pfam" id="PF01155">
    <property type="entry name" value="HypA"/>
    <property type="match status" value="1"/>
</dbReference>
<dbReference type="GO" id="GO:0008270">
    <property type="term" value="F:zinc ion binding"/>
    <property type="evidence" value="ECO:0007669"/>
    <property type="project" value="UniProtKB-UniRule"/>
</dbReference>
<dbReference type="PANTHER" id="PTHR34535">
    <property type="entry name" value="HYDROGENASE MATURATION FACTOR HYPA"/>
    <property type="match status" value="1"/>
</dbReference>
<evidence type="ECO:0000256" key="4">
    <source>
        <dbReference type="ARBA" id="ARBA00022833"/>
    </source>
</evidence>
<comment type="function">
    <text evidence="5">Involved in the maturation of [NiFe] hydrogenases. Required for nickel insertion into the metal center of the hydrogenase.</text>
</comment>
<evidence type="ECO:0000256" key="2">
    <source>
        <dbReference type="ARBA" id="ARBA00022596"/>
    </source>
</evidence>
<evidence type="ECO:0000256" key="3">
    <source>
        <dbReference type="ARBA" id="ARBA00022723"/>
    </source>
</evidence>